<keyword evidence="4" id="KW-1185">Reference proteome</keyword>
<dbReference type="Pfam" id="PF00892">
    <property type="entry name" value="EamA"/>
    <property type="match status" value="1"/>
</dbReference>
<reference evidence="3 4" key="1">
    <citation type="submission" date="2017-03" db="EMBL/GenBank/DDBJ databases">
        <authorList>
            <person name="Afonso C.L."/>
            <person name="Miller P.J."/>
            <person name="Scott M.A."/>
            <person name="Spackman E."/>
            <person name="Goraichik I."/>
            <person name="Dimitrov K.M."/>
            <person name="Suarez D.L."/>
            <person name="Swayne D.E."/>
        </authorList>
    </citation>
    <scope>NUCLEOTIDE SEQUENCE [LARGE SCALE GENOMIC DNA]</scope>
    <source>
        <strain evidence="3 4">CECT 7745</strain>
    </source>
</reference>
<feature type="transmembrane region" description="Helical" evidence="1">
    <location>
        <begin position="132"/>
        <end position="151"/>
    </location>
</feature>
<feature type="transmembrane region" description="Helical" evidence="1">
    <location>
        <begin position="188"/>
        <end position="207"/>
    </location>
</feature>
<feature type="transmembrane region" description="Helical" evidence="1">
    <location>
        <begin position="267"/>
        <end position="283"/>
    </location>
</feature>
<protein>
    <submittedName>
        <fullName evidence="3">EamA-like transporter family protein</fullName>
    </submittedName>
</protein>
<feature type="transmembrane region" description="Helical" evidence="1">
    <location>
        <begin position="106"/>
        <end position="125"/>
    </location>
</feature>
<dbReference type="GO" id="GO:0016020">
    <property type="term" value="C:membrane"/>
    <property type="evidence" value="ECO:0007669"/>
    <property type="project" value="InterPro"/>
</dbReference>
<feature type="domain" description="EamA" evidence="2">
    <location>
        <begin position="17"/>
        <end position="147"/>
    </location>
</feature>
<dbReference type="InterPro" id="IPR000620">
    <property type="entry name" value="EamA_dom"/>
</dbReference>
<dbReference type="EMBL" id="FWXB01000028">
    <property type="protein sequence ID" value="SMC14513.1"/>
    <property type="molecule type" value="Genomic_DNA"/>
</dbReference>
<dbReference type="Proteomes" id="UP000193224">
    <property type="component" value="Unassembled WGS sequence"/>
</dbReference>
<dbReference type="PANTHER" id="PTHR22911:SF135">
    <property type="entry name" value="BLR4310 PROTEIN"/>
    <property type="match status" value="1"/>
</dbReference>
<dbReference type="AlphaFoldDB" id="A0A1X7BY56"/>
<feature type="transmembrane region" description="Helical" evidence="1">
    <location>
        <begin position="213"/>
        <end position="231"/>
    </location>
</feature>
<keyword evidence="1" id="KW-0812">Transmembrane</keyword>
<keyword evidence="1" id="KW-1133">Transmembrane helix</keyword>
<feature type="transmembrane region" description="Helical" evidence="1">
    <location>
        <begin position="76"/>
        <end position="94"/>
    </location>
</feature>
<organism evidence="3 4">
    <name type="scientific">Roseovarius aestuarii</name>
    <dbReference type="NCBI Taxonomy" id="475083"/>
    <lineage>
        <taxon>Bacteria</taxon>
        <taxon>Pseudomonadati</taxon>
        <taxon>Pseudomonadota</taxon>
        <taxon>Alphaproteobacteria</taxon>
        <taxon>Rhodobacterales</taxon>
        <taxon>Roseobacteraceae</taxon>
        <taxon>Roseovarius</taxon>
    </lineage>
</organism>
<feature type="transmembrane region" description="Helical" evidence="1">
    <location>
        <begin position="47"/>
        <end position="64"/>
    </location>
</feature>
<feature type="transmembrane region" description="Helical" evidence="1">
    <location>
        <begin position="157"/>
        <end position="176"/>
    </location>
</feature>
<keyword evidence="1" id="KW-0472">Membrane</keyword>
<evidence type="ECO:0000313" key="3">
    <source>
        <dbReference type="EMBL" id="SMC14513.1"/>
    </source>
</evidence>
<dbReference type="InterPro" id="IPR037185">
    <property type="entry name" value="EmrE-like"/>
</dbReference>
<sequence length="302" mass="31775">MTALSSSRTTAPLSHMAGVILVCISAVVFSTAGIFTKGVDANAWSVIFWRGLGAALLSMGYLWLRGGVRDEIARFGWVALLAALVAASGTAAFIPAFKLTSVTNVVLIWATAPFVAAAIAWLIIGEKPGLKIMISSLLALVGVGLTLRGSIGSGHLIGDLLAMWMTLMMSIFYVIYRIWPDTPTVLPNVLASVILLVPGGMLGAPLATSHPEIGILLLFGLVFAVASITLTEGARRIPAAQTALLGALETPLAPIWAWLLLSELPTTWAITGGVLVMIAVIYSQTERRDTLSKGEATDGHQD</sequence>
<gene>
    <name evidence="3" type="ORF">ROA7745_04381</name>
</gene>
<accession>A0A1X7BY56</accession>
<dbReference type="SUPFAM" id="SSF103481">
    <property type="entry name" value="Multidrug resistance efflux transporter EmrE"/>
    <property type="match status" value="2"/>
</dbReference>
<name>A0A1X7BY56_9RHOB</name>
<evidence type="ECO:0000313" key="4">
    <source>
        <dbReference type="Proteomes" id="UP000193224"/>
    </source>
</evidence>
<dbReference type="RefSeq" id="WP_176237790.1">
    <property type="nucleotide sequence ID" value="NZ_FWXB01000028.1"/>
</dbReference>
<dbReference type="PANTHER" id="PTHR22911">
    <property type="entry name" value="ACYL-MALONYL CONDENSING ENZYME-RELATED"/>
    <property type="match status" value="1"/>
</dbReference>
<evidence type="ECO:0000256" key="1">
    <source>
        <dbReference type="SAM" id="Phobius"/>
    </source>
</evidence>
<evidence type="ECO:0000259" key="2">
    <source>
        <dbReference type="Pfam" id="PF00892"/>
    </source>
</evidence>
<proteinExistence type="predicted"/>
<feature type="transmembrane region" description="Helical" evidence="1">
    <location>
        <begin position="243"/>
        <end position="261"/>
    </location>
</feature>
<feature type="transmembrane region" description="Helical" evidence="1">
    <location>
        <begin position="12"/>
        <end position="35"/>
    </location>
</feature>